<evidence type="ECO:0000256" key="7">
    <source>
        <dbReference type="ARBA" id="ARBA00022840"/>
    </source>
</evidence>
<comment type="caution">
    <text evidence="10">The sequence shown here is derived from an EMBL/GenBank/DDBJ whole genome shotgun (WGS) entry which is preliminary data.</text>
</comment>
<evidence type="ECO:0000256" key="5">
    <source>
        <dbReference type="ARBA" id="ARBA00022741"/>
    </source>
</evidence>
<evidence type="ECO:0000256" key="6">
    <source>
        <dbReference type="ARBA" id="ARBA00022777"/>
    </source>
</evidence>
<proteinExistence type="predicted"/>
<dbReference type="InterPro" id="IPR000550">
    <property type="entry name" value="Hppk"/>
</dbReference>
<name>A0A0V8IP33_9BACL</name>
<dbReference type="AlphaFoldDB" id="A0A0V8IP33"/>
<dbReference type="GO" id="GO:0046656">
    <property type="term" value="P:folic acid biosynthetic process"/>
    <property type="evidence" value="ECO:0007669"/>
    <property type="project" value="UniProtKB-KW"/>
</dbReference>
<accession>A0A0V8IP33</accession>
<dbReference type="PROSITE" id="PS00794">
    <property type="entry name" value="HPPK"/>
    <property type="match status" value="1"/>
</dbReference>
<feature type="domain" description="7,8-dihydro-6-hydroxymethylpterin-pyrophosphokinase" evidence="9">
    <location>
        <begin position="89"/>
        <end position="100"/>
    </location>
</feature>
<sequence>MKNTVYLSLGSNLGNREEYIRQAVQELENHPDIEVSVVSSLYETDPVGYTDQPPFLNVAVQLQTCLSAEELLSITQKIENRLERIREIRWGPRTIDLDILLYNSERIHSETLHIPHPRMLERAFVLIPLLEIAPDLTFPGTEKVPLGVLFKQLQNKEGVHRWKKKSGAEESGPFES</sequence>
<keyword evidence="4" id="KW-0808">Transferase</keyword>
<evidence type="ECO:0000256" key="8">
    <source>
        <dbReference type="ARBA" id="ARBA00022909"/>
    </source>
</evidence>
<dbReference type="InterPro" id="IPR035907">
    <property type="entry name" value="Hppk_sf"/>
</dbReference>
<evidence type="ECO:0000313" key="11">
    <source>
        <dbReference type="Proteomes" id="UP000054099"/>
    </source>
</evidence>
<evidence type="ECO:0000256" key="1">
    <source>
        <dbReference type="ARBA" id="ARBA00000198"/>
    </source>
</evidence>
<dbReference type="RefSeq" id="WP_061975908.1">
    <property type="nucleotide sequence ID" value="NZ_FMAV01000009.1"/>
</dbReference>
<evidence type="ECO:0000256" key="2">
    <source>
        <dbReference type="ARBA" id="ARBA00005051"/>
    </source>
</evidence>
<dbReference type="GO" id="GO:0046654">
    <property type="term" value="P:tetrahydrofolate biosynthetic process"/>
    <property type="evidence" value="ECO:0007669"/>
    <property type="project" value="UniProtKB-UniPathway"/>
</dbReference>
<protein>
    <recommendedName>
        <fullName evidence="3">2-amino-4-hydroxy-6-hydroxymethyldihydropteridine diphosphokinase</fullName>
        <ecNumber evidence="3">2.7.6.3</ecNumber>
    </recommendedName>
</protein>
<evidence type="ECO:0000256" key="3">
    <source>
        <dbReference type="ARBA" id="ARBA00013253"/>
    </source>
</evidence>
<organism evidence="10 11">
    <name type="scientific">Fictibacillus enclensis</name>
    <dbReference type="NCBI Taxonomy" id="1017270"/>
    <lineage>
        <taxon>Bacteria</taxon>
        <taxon>Bacillati</taxon>
        <taxon>Bacillota</taxon>
        <taxon>Bacilli</taxon>
        <taxon>Bacillales</taxon>
        <taxon>Fictibacillaceae</taxon>
        <taxon>Fictibacillus</taxon>
    </lineage>
</organism>
<dbReference type="GO" id="GO:0005524">
    <property type="term" value="F:ATP binding"/>
    <property type="evidence" value="ECO:0007669"/>
    <property type="project" value="UniProtKB-KW"/>
</dbReference>
<comment type="pathway">
    <text evidence="2">Cofactor biosynthesis; tetrahydrofolate biosynthesis; 2-amino-4-hydroxy-6-hydroxymethyl-7,8-dihydropteridine diphosphate from 7,8-dihydroneopterin triphosphate: step 4/4.</text>
</comment>
<keyword evidence="7" id="KW-0067">ATP-binding</keyword>
<dbReference type="Proteomes" id="UP000054099">
    <property type="component" value="Unassembled WGS sequence"/>
</dbReference>
<dbReference type="OrthoDB" id="9808041at2"/>
<keyword evidence="8" id="KW-0289">Folate biosynthesis</keyword>
<keyword evidence="5" id="KW-0547">Nucleotide-binding</keyword>
<dbReference type="GO" id="GO:0016301">
    <property type="term" value="F:kinase activity"/>
    <property type="evidence" value="ECO:0007669"/>
    <property type="project" value="UniProtKB-KW"/>
</dbReference>
<dbReference type="Gene3D" id="3.30.70.560">
    <property type="entry name" value="7,8-Dihydro-6-hydroxymethylpterin-pyrophosphokinase HPPK"/>
    <property type="match status" value="1"/>
</dbReference>
<dbReference type="Pfam" id="PF01288">
    <property type="entry name" value="HPPK"/>
    <property type="match status" value="1"/>
</dbReference>
<evidence type="ECO:0000313" key="10">
    <source>
        <dbReference type="EMBL" id="KSU76515.1"/>
    </source>
</evidence>
<dbReference type="PANTHER" id="PTHR43071:SF1">
    <property type="entry name" value="2-AMINO-4-HYDROXY-6-HYDROXYMETHYLDIHYDROPTERIDINE PYROPHOSPHOKINASE"/>
    <property type="match status" value="1"/>
</dbReference>
<keyword evidence="11" id="KW-1185">Reference proteome</keyword>
<dbReference type="SUPFAM" id="SSF55083">
    <property type="entry name" value="6-hydroxymethyl-7,8-dihydropterin pyrophosphokinase, HPPK"/>
    <property type="match status" value="1"/>
</dbReference>
<comment type="catalytic activity">
    <reaction evidence="1">
        <text>6-hydroxymethyl-7,8-dihydropterin + ATP = (7,8-dihydropterin-6-yl)methyl diphosphate + AMP + H(+)</text>
        <dbReference type="Rhea" id="RHEA:11412"/>
        <dbReference type="ChEBI" id="CHEBI:15378"/>
        <dbReference type="ChEBI" id="CHEBI:30616"/>
        <dbReference type="ChEBI" id="CHEBI:44841"/>
        <dbReference type="ChEBI" id="CHEBI:72950"/>
        <dbReference type="ChEBI" id="CHEBI:456215"/>
        <dbReference type="EC" id="2.7.6.3"/>
    </reaction>
</comment>
<dbReference type="NCBIfam" id="TIGR01498">
    <property type="entry name" value="folK"/>
    <property type="match status" value="1"/>
</dbReference>
<dbReference type="GO" id="GO:0003848">
    <property type="term" value="F:2-amino-4-hydroxy-6-hydroxymethyldihydropteridine diphosphokinase activity"/>
    <property type="evidence" value="ECO:0007669"/>
    <property type="project" value="UniProtKB-EC"/>
</dbReference>
<reference evidence="10 11" key="1">
    <citation type="journal article" date="2014" name="Antonie Van Leeuwenhoek">
        <title>Fictibacillus enclensis sp. nov., isolated from marine sediment.</title>
        <authorList>
            <person name="Dastager S.G."/>
            <person name="Mawlankar R."/>
            <person name="Srinivasan K."/>
            <person name="Tang S.K."/>
            <person name="Lee J.C."/>
            <person name="Ramana V.V."/>
            <person name="Shouche Y.S."/>
        </authorList>
    </citation>
    <scope>NUCLEOTIDE SEQUENCE [LARGE SCALE GENOMIC DNA]</scope>
    <source>
        <strain evidence="10 11">NIO-1003</strain>
    </source>
</reference>
<dbReference type="EMBL" id="LNQN01000011">
    <property type="protein sequence ID" value="KSU76515.1"/>
    <property type="molecule type" value="Genomic_DNA"/>
</dbReference>
<keyword evidence="6 10" id="KW-0418">Kinase</keyword>
<dbReference type="UniPathway" id="UPA00077">
    <property type="reaction ID" value="UER00155"/>
</dbReference>
<dbReference type="CDD" id="cd00483">
    <property type="entry name" value="HPPK"/>
    <property type="match status" value="1"/>
</dbReference>
<evidence type="ECO:0000256" key="4">
    <source>
        <dbReference type="ARBA" id="ARBA00022679"/>
    </source>
</evidence>
<gene>
    <name evidence="10" type="ORF">AS030_22365</name>
</gene>
<evidence type="ECO:0000259" key="9">
    <source>
        <dbReference type="PROSITE" id="PS00794"/>
    </source>
</evidence>
<dbReference type="PANTHER" id="PTHR43071">
    <property type="entry name" value="2-AMINO-4-HYDROXY-6-HYDROXYMETHYLDIHYDROPTERIDINE PYROPHOSPHOKINASE"/>
    <property type="match status" value="1"/>
</dbReference>
<dbReference type="EC" id="2.7.6.3" evidence="3"/>